<dbReference type="EMBL" id="BSYO01000006">
    <property type="protein sequence ID" value="GMH05836.1"/>
    <property type="molecule type" value="Genomic_DNA"/>
</dbReference>
<dbReference type="AlphaFoldDB" id="A0AAD3XIR1"/>
<name>A0AAD3XIR1_NEPGR</name>
<keyword evidence="3" id="KW-1185">Reference proteome</keyword>
<dbReference type="GO" id="GO:0070475">
    <property type="term" value="P:rRNA base methylation"/>
    <property type="evidence" value="ECO:0007669"/>
    <property type="project" value="InterPro"/>
</dbReference>
<organism evidence="2 3">
    <name type="scientific">Nepenthes gracilis</name>
    <name type="common">Slender pitcher plant</name>
    <dbReference type="NCBI Taxonomy" id="150966"/>
    <lineage>
        <taxon>Eukaryota</taxon>
        <taxon>Viridiplantae</taxon>
        <taxon>Streptophyta</taxon>
        <taxon>Embryophyta</taxon>
        <taxon>Tracheophyta</taxon>
        <taxon>Spermatophyta</taxon>
        <taxon>Magnoliopsida</taxon>
        <taxon>eudicotyledons</taxon>
        <taxon>Gunneridae</taxon>
        <taxon>Pentapetalae</taxon>
        <taxon>Caryophyllales</taxon>
        <taxon>Nepenthaceae</taxon>
        <taxon>Nepenthes</taxon>
    </lineage>
</organism>
<proteinExistence type="predicted"/>
<evidence type="ECO:0000313" key="2">
    <source>
        <dbReference type="EMBL" id="GMH05836.1"/>
    </source>
</evidence>
<sequence length="223" mass="25342">MHKNLIDGFFHNAAGILRPDGEIHISHKTSHPFCNWNLNKLASKNSLALLQCVNFNISDYPGYDNKRGSGSRCDDPFPLGECSTFKFIISASAIRKSKSPAHFNTEIAPVHQFLQVPPQQSPIFLSSMTKIAGFLALRMGDSLREQCFHDFDWCFRHVRAILGFCDHNVRHVVQESLKRGYKRYLKESCETTSKGYVVLPEELHQLSISSRLAWLEMTLADNT</sequence>
<reference evidence="2" key="1">
    <citation type="submission" date="2023-05" db="EMBL/GenBank/DDBJ databases">
        <title>Nepenthes gracilis genome sequencing.</title>
        <authorList>
            <person name="Fukushima K."/>
        </authorList>
    </citation>
    <scope>NUCLEOTIDE SEQUENCE</scope>
    <source>
        <strain evidence="2">SING2019-196</strain>
    </source>
</reference>
<gene>
    <name evidence="2" type="ORF">Nepgr_007676</name>
</gene>
<accession>A0AAD3XIR1</accession>
<dbReference type="GO" id="GO:0005737">
    <property type="term" value="C:cytoplasm"/>
    <property type="evidence" value="ECO:0007669"/>
    <property type="project" value="TreeGrafter"/>
</dbReference>
<comment type="caution">
    <text evidence="2">The sequence shown here is derived from an EMBL/GenBank/DDBJ whole genome shotgun (WGS) entry which is preliminary data.</text>
</comment>
<feature type="domain" description="25S rRNA (uridine-N(3))-methyltransferase BMT5-like" evidence="1">
    <location>
        <begin position="2"/>
        <end position="67"/>
    </location>
</feature>
<protein>
    <recommendedName>
        <fullName evidence="1">25S rRNA (uridine-N(3))-methyltransferase BMT5-like domain-containing protein</fullName>
    </recommendedName>
</protein>
<dbReference type="Pfam" id="PF10354">
    <property type="entry name" value="BMT5-like"/>
    <property type="match status" value="1"/>
</dbReference>
<dbReference type="Proteomes" id="UP001279734">
    <property type="component" value="Unassembled WGS sequence"/>
</dbReference>
<dbReference type="InterPro" id="IPR019446">
    <property type="entry name" value="BMT5-like"/>
</dbReference>
<dbReference type="GO" id="GO:0070042">
    <property type="term" value="F:rRNA (uridine-N3-)-methyltransferase activity"/>
    <property type="evidence" value="ECO:0007669"/>
    <property type="project" value="InterPro"/>
</dbReference>
<evidence type="ECO:0000259" key="1">
    <source>
        <dbReference type="Pfam" id="PF10354"/>
    </source>
</evidence>
<dbReference type="PANTHER" id="PTHR11538">
    <property type="entry name" value="PHENYLALANYL-TRNA SYNTHETASE"/>
    <property type="match status" value="1"/>
</dbReference>
<dbReference type="PANTHER" id="PTHR11538:SF26">
    <property type="entry name" value="FERREDOXIN-FOLD ANTICODON-BINDING DOMAIN-CONTAINING PROTEIN 1"/>
    <property type="match status" value="1"/>
</dbReference>
<evidence type="ECO:0000313" key="3">
    <source>
        <dbReference type="Proteomes" id="UP001279734"/>
    </source>
</evidence>